<feature type="active site" description="Nucleophile" evidence="1">
    <location>
        <position position="165"/>
    </location>
</feature>
<evidence type="ECO:0000256" key="3">
    <source>
        <dbReference type="PIRSR" id="PIRSR600246-3"/>
    </source>
</evidence>
<feature type="site" description="Cleavage; by autolysis" evidence="3">
    <location>
        <begin position="164"/>
        <end position="165"/>
    </location>
</feature>
<gene>
    <name evidence="4" type="ORF">ABEG18_05710</name>
</gene>
<dbReference type="InterPro" id="IPR000246">
    <property type="entry name" value="Peptidase_T2"/>
</dbReference>
<organism evidence="4">
    <name type="scientific">Alsobacter sp. KACC 23698</name>
    <dbReference type="NCBI Taxonomy" id="3149229"/>
    <lineage>
        <taxon>Bacteria</taxon>
        <taxon>Pseudomonadati</taxon>
        <taxon>Pseudomonadota</taxon>
        <taxon>Alphaproteobacteria</taxon>
        <taxon>Hyphomicrobiales</taxon>
        <taxon>Alsobacteraceae</taxon>
        <taxon>Alsobacter</taxon>
    </lineage>
</organism>
<evidence type="ECO:0000256" key="2">
    <source>
        <dbReference type="PIRSR" id="PIRSR600246-2"/>
    </source>
</evidence>
<dbReference type="InterPro" id="IPR029055">
    <property type="entry name" value="Ntn_hydrolases_N"/>
</dbReference>
<protein>
    <submittedName>
        <fullName evidence="4">N(4)-(Beta-N-acetylglucosaminyl)-L-asparaginase</fullName>
    </submittedName>
</protein>
<dbReference type="EMBL" id="CP157484">
    <property type="protein sequence ID" value="XBO40277.1"/>
    <property type="molecule type" value="Genomic_DNA"/>
</dbReference>
<evidence type="ECO:0000313" key="4">
    <source>
        <dbReference type="EMBL" id="XBO40277.1"/>
    </source>
</evidence>
<dbReference type="CDD" id="cd04513">
    <property type="entry name" value="Glycosylasparaginase"/>
    <property type="match status" value="1"/>
</dbReference>
<sequence length="307" mass="32206">MILITNNEGTQGAPVTAELLSQGASALDAIEAGVRAVESDPNVRTVGKGGWPNLIGEIELDAAIMDGDTLRTGSVGALKGFAHPISVARAVLERLPHEMLVGEGAARFAAEIEAERDDNLFPDTMAPWETWFASQLSPAERAAFPAISLADHCRAAIDPEKPMGTTVFLALDARGSLAGGVSTAGWAFKYPGRLGDSPIIGAGMYADSEYGAAACTGAGEMAIRTSAARSAVLYMKMGMGVREALDEVVRDLSRLKGGLIDRITLHAVAPNGEHSVVAVNAPKPWSYWLWDGAGSPRTVQAHLATSR</sequence>
<feature type="binding site" evidence="2">
    <location>
        <begin position="193"/>
        <end position="196"/>
    </location>
    <ligand>
        <name>substrate</name>
    </ligand>
</feature>
<dbReference type="PANTHER" id="PTHR10188">
    <property type="entry name" value="L-ASPARAGINASE"/>
    <property type="match status" value="1"/>
</dbReference>
<dbReference type="Pfam" id="PF01112">
    <property type="entry name" value="Asparaginase_2"/>
    <property type="match status" value="1"/>
</dbReference>
<reference evidence="4" key="1">
    <citation type="submission" date="2024-05" db="EMBL/GenBank/DDBJ databases">
        <authorList>
            <person name="Kim S."/>
            <person name="Heo J."/>
            <person name="Choi H."/>
            <person name="Choi Y."/>
            <person name="Kwon S.-W."/>
            <person name="Kim Y."/>
        </authorList>
    </citation>
    <scope>NUCLEOTIDE SEQUENCE</scope>
    <source>
        <strain evidence="4">KACC 23698</strain>
    </source>
</reference>
<proteinExistence type="predicted"/>
<dbReference type="Gene3D" id="3.60.20.30">
    <property type="entry name" value="(Glycosyl)asparaginase"/>
    <property type="match status" value="1"/>
</dbReference>
<dbReference type="SUPFAM" id="SSF56235">
    <property type="entry name" value="N-terminal nucleophile aminohydrolases (Ntn hydrolases)"/>
    <property type="match status" value="1"/>
</dbReference>
<name>A0AAU7JIM5_9HYPH</name>
<dbReference type="GO" id="GO:0016811">
    <property type="term" value="F:hydrolase activity, acting on carbon-nitrogen (but not peptide) bonds, in linear amides"/>
    <property type="evidence" value="ECO:0007669"/>
    <property type="project" value="UniProtKB-ARBA"/>
</dbReference>
<dbReference type="GO" id="GO:0005737">
    <property type="term" value="C:cytoplasm"/>
    <property type="evidence" value="ECO:0007669"/>
    <property type="project" value="TreeGrafter"/>
</dbReference>
<dbReference type="AlphaFoldDB" id="A0AAU7JIM5"/>
<dbReference type="PANTHER" id="PTHR10188:SF6">
    <property type="entry name" value="N(4)-(BETA-N-ACETYLGLUCOSAMINYL)-L-ASPARAGINASE"/>
    <property type="match status" value="1"/>
</dbReference>
<evidence type="ECO:0000256" key="1">
    <source>
        <dbReference type="PIRSR" id="PIRSR600246-1"/>
    </source>
</evidence>
<feature type="binding site" evidence="2">
    <location>
        <begin position="216"/>
        <end position="219"/>
    </location>
    <ligand>
        <name>substrate</name>
    </ligand>
</feature>
<dbReference type="RefSeq" id="WP_406857133.1">
    <property type="nucleotide sequence ID" value="NZ_CP157484.1"/>
</dbReference>
<accession>A0AAU7JIM5</accession>